<feature type="transmembrane region" description="Helical" evidence="1">
    <location>
        <begin position="12"/>
        <end position="33"/>
    </location>
</feature>
<keyword evidence="1" id="KW-0472">Membrane</keyword>
<dbReference type="InterPro" id="IPR025196">
    <property type="entry name" value="DUF4126"/>
</dbReference>
<feature type="domain" description="DUF4126" evidence="2">
    <location>
        <begin position="11"/>
        <end position="156"/>
    </location>
</feature>
<proteinExistence type="predicted"/>
<evidence type="ECO:0000256" key="1">
    <source>
        <dbReference type="SAM" id="Phobius"/>
    </source>
</evidence>
<dbReference type="EMBL" id="CP042436">
    <property type="protein sequence ID" value="QEC64494.1"/>
    <property type="molecule type" value="Genomic_DNA"/>
</dbReference>
<evidence type="ECO:0000313" key="4">
    <source>
        <dbReference type="Proteomes" id="UP000321479"/>
    </source>
</evidence>
<keyword evidence="1" id="KW-0812">Transmembrane</keyword>
<dbReference type="Proteomes" id="UP000321479">
    <property type="component" value="Chromosome"/>
</dbReference>
<dbReference type="OrthoDB" id="9812409at2"/>
<protein>
    <submittedName>
        <fullName evidence="3">DUF4126 family protein</fullName>
    </submittedName>
</protein>
<evidence type="ECO:0000313" key="3">
    <source>
        <dbReference type="EMBL" id="QEC64494.1"/>
    </source>
</evidence>
<evidence type="ECO:0000259" key="2">
    <source>
        <dbReference type="Pfam" id="PF13548"/>
    </source>
</evidence>
<sequence>MKTKLNPVWQVIGVGFIAGMRSVLAPAITSHLLSRSKAKNLEGSLVAFINSGTAAAILKVCAAGELVADKLPFAPARTELLGVAARCISGGLSGGALAKSNRKNGWMGAMLGATAAIAATYACYYLRKSIVKHSGIYDPVIGAAEDVLALGAGLAIINSV</sequence>
<accession>A0A5B8UZE9</accession>
<reference evidence="3 4" key="1">
    <citation type="journal article" date="2017" name="Curr. Microbiol.">
        <title>Mucilaginibacter ginsenosidivorans sp. nov., Isolated from Soil of Ginseng Field.</title>
        <authorList>
            <person name="Kim M.M."/>
            <person name="Siddiqi M.Z."/>
            <person name="Im W.T."/>
        </authorList>
    </citation>
    <scope>NUCLEOTIDE SEQUENCE [LARGE SCALE GENOMIC DNA]</scope>
    <source>
        <strain evidence="3 4">Gsoil 3017</strain>
    </source>
</reference>
<dbReference type="AlphaFoldDB" id="A0A5B8UZE9"/>
<keyword evidence="4" id="KW-1185">Reference proteome</keyword>
<gene>
    <name evidence="3" type="ORF">FRZ54_18590</name>
</gene>
<organism evidence="3 4">
    <name type="scientific">Mucilaginibacter ginsenosidivorans</name>
    <dbReference type="NCBI Taxonomy" id="398053"/>
    <lineage>
        <taxon>Bacteria</taxon>
        <taxon>Pseudomonadati</taxon>
        <taxon>Bacteroidota</taxon>
        <taxon>Sphingobacteriia</taxon>
        <taxon>Sphingobacteriales</taxon>
        <taxon>Sphingobacteriaceae</taxon>
        <taxon>Mucilaginibacter</taxon>
    </lineage>
</organism>
<dbReference type="Pfam" id="PF13548">
    <property type="entry name" value="DUF4126"/>
    <property type="match status" value="1"/>
</dbReference>
<dbReference type="KEGG" id="mgin:FRZ54_18590"/>
<feature type="transmembrane region" description="Helical" evidence="1">
    <location>
        <begin position="106"/>
        <end position="126"/>
    </location>
</feature>
<name>A0A5B8UZE9_9SPHI</name>
<dbReference type="RefSeq" id="WP_147033328.1">
    <property type="nucleotide sequence ID" value="NZ_CP042436.1"/>
</dbReference>
<keyword evidence="1" id="KW-1133">Transmembrane helix</keyword>